<sequence>MVLNITFLNNVIKKNIVIIIIIMRSPVKSPLDRNKSILAIRNIEDKIVYDINALKNNNNIDFDIFFKYLFRDCCGCLDKECNIAELSDTNVNNIMKRYSGSKSESESKLLEILDAETKVECNKIRVDVGDILKRVYLNIRGTYKSKIALVVKFIELFKKSGLIRKNLDMYFLLSSNMRFKWNNIKRLTLKDINDFKEERGEIFNELVNKYVIGVTLTVEQELLMIKSLFWYFRKVVVDSIVSDIIRLENLNIKAMSVGSTKLTSDYDITLDGTYKDNSRVIRRFDRLIEILFMDDSESVFDTNIYGVSFVKDKTRDAGVEEDDDMNKMVNEAFNKEHEQCGKFNYILSEDKDFIISQHIWAFVKLLLRLNKIQEQDEELYGLCLGELSNNLGENLYYLSAVAFINKYESDVNNYQMTVDDGSRFLGKGVDDDSKYLVSNFISYVNYNGSETYLTNGAFLDVVVNNQMCKKDKSNMIKLDLNSYLDSFIENLSDLITHYHKVKYLDRASDAFDKMLEISGFDTKVSCDISLKKIGGKLKCDNMNLGEYIKSILKMIKNLQTECSEDILECQSFIMMYYILYCIILVFKRYAEWSNISKEELMNGIKRFEKLDFKNFNVPVPIESKIGEIFNK</sequence>
<organism evidence="1">
    <name type="scientific">viral metagenome</name>
    <dbReference type="NCBI Taxonomy" id="1070528"/>
    <lineage>
        <taxon>unclassified sequences</taxon>
        <taxon>metagenomes</taxon>
        <taxon>organismal metagenomes</taxon>
    </lineage>
</organism>
<proteinExistence type="predicted"/>
<protein>
    <submittedName>
        <fullName evidence="1">Uncharacterized protein</fullName>
    </submittedName>
</protein>
<name>A0A6C0ALW0_9ZZZZ</name>
<dbReference type="EMBL" id="MN740719">
    <property type="protein sequence ID" value="QHS80778.1"/>
    <property type="molecule type" value="Genomic_DNA"/>
</dbReference>
<evidence type="ECO:0000313" key="1">
    <source>
        <dbReference type="EMBL" id="QHS80778.1"/>
    </source>
</evidence>
<reference evidence="1" key="1">
    <citation type="journal article" date="2020" name="Nature">
        <title>Giant virus diversity and host interactions through global metagenomics.</title>
        <authorList>
            <person name="Schulz F."/>
            <person name="Roux S."/>
            <person name="Paez-Espino D."/>
            <person name="Jungbluth S."/>
            <person name="Walsh D.A."/>
            <person name="Denef V.J."/>
            <person name="McMahon K.D."/>
            <person name="Konstantinidis K.T."/>
            <person name="Eloe-Fadrosh E.A."/>
            <person name="Kyrpides N.C."/>
            <person name="Woyke T."/>
        </authorList>
    </citation>
    <scope>NUCLEOTIDE SEQUENCE</scope>
    <source>
        <strain evidence="1">GVMAG-S-1091796-13</strain>
    </source>
</reference>
<accession>A0A6C0ALW0</accession>
<dbReference type="AlphaFoldDB" id="A0A6C0ALW0"/>